<dbReference type="InterPro" id="IPR028994">
    <property type="entry name" value="Integrin_alpha_N"/>
</dbReference>
<dbReference type="InterPro" id="IPR013517">
    <property type="entry name" value="FG-GAP"/>
</dbReference>
<protein>
    <submittedName>
        <fullName evidence="2">FG-GAP repeat protein</fullName>
    </submittedName>
</protein>
<dbReference type="InterPro" id="IPR021345">
    <property type="entry name" value="DUF2961"/>
</dbReference>
<evidence type="ECO:0000313" key="3">
    <source>
        <dbReference type="Proteomes" id="UP000005283"/>
    </source>
</evidence>
<proteinExistence type="predicted"/>
<accession>D1W5Z3</accession>
<sequence>MAQLSQIDLLPSYRSHTTVEQVSSYDRTGGNDDGFSGKYSYIRKEGDKLVLADLSGPGVINRIWTATPTNDSISFYFDGEKTPRITMKFCELFNQAKDPFMAPLADHILGGHFSYIPIPYQKSCKILFHGRKIQFIQIQYRKMSQADVESYTGNFSIQDRLTLHHTKKVWTTNTPTIDLFTTGRSSNPSIHAEHFILNAGQEKVFFDTKTGGRIVGFEIDGGELFEGIHKDIILSAHWDHEKFAAIHAPIADFMGYAYGKRSMQSVVLGTVQSRNYCYLPMPFDESAQLKLIYKKRDGAQQPPLSISVKVYYNDVARIPEEEGKFYAVWRRVINPPSGCYYDFLKTKGKGHYVGTILSAQGLRPGVTLFFEGDDITEIDGKRTINGTGTEDYFNGGWYNQKGRWDRAYSTPIHGSLEYNAALYRTGGYRLFLADKMSFEKSIRHAVEHGPVGNEFPVDYTSVALFYNSEPLTELMEPTALLREVYLPDNPFLRPDTREFNTTMRPQHGDILVFDCDDDHDLDVLLAGEQRDAPFLYQGGLFKNDGKGHFTQHNCPITPGKMATMNAADIDGDGDIDVIFNGGANTGCTYSNGIALNNGQGVFTLGSTHQYPMPPAKITGNGFADFNNDGKMDYLCAGSYPDSYIAIYFQQANGQFIEDKTAFSNYRFINPQVQIIDYNNDGKMDVFIMAYTPSTPEGTSSQPFTGVFMNDGTGRFTLNPTFHIKQKCFGSADWNDLDGNGWLDLIIHGEGKGSSEPNDWTTRIYQNDHEKMTEIFKYERCRQFSMGGATILQDIDNDGDVDFLFGGYCDRLLPSRRQKTFVFVNNNRDETLEYEDFNEQFFLSNQYLPGMSEQDFEIADVDGDMKPDFIYQGFAEGYKDNPYHPNRVIAGWSPSPSHQSFKAHEFVPLESPQNLNATTTLHGRTYQVTFSWDAPNNIRHQQGITYNLALKDVNTGKWLYNPMAVIGGEHDGWRKINQLGNLFLNKQITLTLPLGTYEWTVQAIDAARFGGKFAPIRRLQVSTNIKNHTYEAAQITTSGQTLHIRMTSPTRTKVSIYNVFGQKVVERMFSKTFQQRLIPGLYVLEITSDKQTTRSKIIIKRN</sequence>
<keyword evidence="1" id="KW-0732">Signal</keyword>
<evidence type="ECO:0000256" key="1">
    <source>
        <dbReference type="ARBA" id="ARBA00022729"/>
    </source>
</evidence>
<dbReference type="EMBL" id="ADEG01000058">
    <property type="protein sequence ID" value="EFA92010.1"/>
    <property type="molecule type" value="Genomic_DNA"/>
</dbReference>
<dbReference type="Gene3D" id="2.60.120.1390">
    <property type="match status" value="2"/>
</dbReference>
<comment type="caution">
    <text evidence="2">The sequence shown here is derived from an EMBL/GenBank/DDBJ whole genome shotgun (WGS) entry which is preliminary data.</text>
</comment>
<dbReference type="PANTHER" id="PTHR45460">
    <property type="entry name" value="SIMILAR TO CYSTEINE PROTEINASE"/>
    <property type="match status" value="1"/>
</dbReference>
<dbReference type="PANTHER" id="PTHR45460:SF2">
    <property type="entry name" value="ALPHA 1,3 GLUCANASE, GH71 FAMILY (EUROFUNG)"/>
    <property type="match status" value="1"/>
</dbReference>
<name>D1W5Z3_9BACT</name>
<reference evidence="2 3" key="1">
    <citation type="submission" date="2009-12" db="EMBL/GenBank/DDBJ databases">
        <title>Genome Sequence of Prevotella buccalis ATCC 35310.</title>
        <authorList>
            <person name="Durkin A.S."/>
            <person name="Madupu R."/>
            <person name="Torralba M."/>
            <person name="Methe B."/>
            <person name="Sutton G."/>
            <person name="Strausberg R.L."/>
            <person name="Nelson K.E."/>
        </authorList>
    </citation>
    <scope>NUCLEOTIDE SEQUENCE [LARGE SCALE GENOMIC DNA]</scope>
    <source>
        <strain evidence="2 3">ATCC 35310</strain>
    </source>
</reference>
<dbReference type="Pfam" id="PF11175">
    <property type="entry name" value="DUF2961"/>
    <property type="match status" value="1"/>
</dbReference>
<organism evidence="2 3">
    <name type="scientific">Hoylesella buccalis ATCC 35310</name>
    <dbReference type="NCBI Taxonomy" id="679190"/>
    <lineage>
        <taxon>Bacteria</taxon>
        <taxon>Pseudomonadati</taxon>
        <taxon>Bacteroidota</taxon>
        <taxon>Bacteroidia</taxon>
        <taxon>Bacteroidales</taxon>
        <taxon>Prevotellaceae</taxon>
        <taxon>Hoylesella</taxon>
    </lineage>
</organism>
<dbReference type="NCBIfam" id="TIGR04183">
    <property type="entry name" value="Por_Secre_tail"/>
    <property type="match status" value="1"/>
</dbReference>
<dbReference type="STRING" id="679190.HMPREF0650_1580"/>
<dbReference type="AlphaFoldDB" id="D1W5Z3"/>
<dbReference type="eggNOG" id="COG4733">
    <property type="taxonomic scope" value="Bacteria"/>
</dbReference>
<dbReference type="Pfam" id="PF13517">
    <property type="entry name" value="FG-GAP_3"/>
    <property type="match status" value="2"/>
</dbReference>
<dbReference type="InterPro" id="IPR026444">
    <property type="entry name" value="Secre_tail"/>
</dbReference>
<dbReference type="Gene3D" id="2.130.10.130">
    <property type="entry name" value="Integrin alpha, N-terminal"/>
    <property type="match status" value="1"/>
</dbReference>
<gene>
    <name evidence="2" type="ORF">HMPREF0650_1580</name>
</gene>
<evidence type="ECO:0000313" key="2">
    <source>
        <dbReference type="EMBL" id="EFA92010.1"/>
    </source>
</evidence>
<keyword evidence="3" id="KW-1185">Reference proteome</keyword>
<dbReference type="SUPFAM" id="SSF69318">
    <property type="entry name" value="Integrin alpha N-terminal domain"/>
    <property type="match status" value="1"/>
</dbReference>
<dbReference type="Proteomes" id="UP000005283">
    <property type="component" value="Unassembled WGS sequence"/>
</dbReference>